<dbReference type="InterPro" id="IPR000873">
    <property type="entry name" value="AMP-dep_synth/lig_dom"/>
</dbReference>
<keyword evidence="2" id="KW-0436">Ligase</keyword>
<evidence type="ECO:0000313" key="3">
    <source>
        <dbReference type="Proteomes" id="UP000655037"/>
    </source>
</evidence>
<reference evidence="2" key="1">
    <citation type="submission" date="2020-11" db="EMBL/GenBank/DDBJ databases">
        <title>Agrobacterium vitis strain K377 genome.</title>
        <authorList>
            <person name="Xi H."/>
        </authorList>
    </citation>
    <scope>NUCLEOTIDE SEQUENCE</scope>
    <source>
        <strain evidence="2">K377</strain>
    </source>
</reference>
<accession>A0AAE2RHM4</accession>
<dbReference type="PANTHER" id="PTHR43845:SF1">
    <property type="entry name" value="BLR5969 PROTEIN"/>
    <property type="match status" value="1"/>
</dbReference>
<dbReference type="GO" id="GO:0016874">
    <property type="term" value="F:ligase activity"/>
    <property type="evidence" value="ECO:0007669"/>
    <property type="project" value="UniProtKB-KW"/>
</dbReference>
<dbReference type="Proteomes" id="UP000655037">
    <property type="component" value="Unassembled WGS sequence"/>
</dbReference>
<organism evidence="2 3">
    <name type="scientific">Agrobacterium vitis</name>
    <name type="common">Rhizobium vitis</name>
    <dbReference type="NCBI Taxonomy" id="373"/>
    <lineage>
        <taxon>Bacteria</taxon>
        <taxon>Pseudomonadati</taxon>
        <taxon>Pseudomonadota</taxon>
        <taxon>Alphaproteobacteria</taxon>
        <taxon>Hyphomicrobiales</taxon>
        <taxon>Rhizobiaceae</taxon>
        <taxon>Rhizobium/Agrobacterium group</taxon>
        <taxon>Agrobacterium</taxon>
    </lineage>
</organism>
<dbReference type="AlphaFoldDB" id="A0AAE2RHM4"/>
<dbReference type="Pfam" id="PF00501">
    <property type="entry name" value="AMP-binding"/>
    <property type="match status" value="1"/>
</dbReference>
<evidence type="ECO:0000259" key="1">
    <source>
        <dbReference type="Pfam" id="PF00501"/>
    </source>
</evidence>
<proteinExistence type="predicted"/>
<dbReference type="EMBL" id="JACXXJ020000005">
    <property type="protein sequence ID" value="MBF2717654.1"/>
    <property type="molecule type" value="Genomic_DNA"/>
</dbReference>
<comment type="caution">
    <text evidence="2">The sequence shown here is derived from an EMBL/GenBank/DDBJ whole genome shotgun (WGS) entry which is preliminary data.</text>
</comment>
<dbReference type="SUPFAM" id="SSF56801">
    <property type="entry name" value="Acetyl-CoA synthetase-like"/>
    <property type="match status" value="1"/>
</dbReference>
<gene>
    <name evidence="2" type="ORF">IEI95_025950</name>
</gene>
<dbReference type="RefSeq" id="WP_194417182.1">
    <property type="nucleotide sequence ID" value="NZ_JACXXJ020000005.1"/>
</dbReference>
<name>A0AAE2RHM4_AGRVI</name>
<protein>
    <submittedName>
        <fullName evidence="2">Phenylacetate--CoA ligase family protein</fullName>
    </submittedName>
</protein>
<dbReference type="Gene3D" id="3.40.50.12780">
    <property type="entry name" value="N-terminal domain of ligase-like"/>
    <property type="match status" value="1"/>
</dbReference>
<sequence length="342" mass="38188">MPHTSANGKKHIRNIINYEEIEENLRNYQLYANIWLEESWERAKNTKFYSGIGDFSPEHFSSLPVVPKGVFKTFSFDFENTNIHGILKYYETSGTTGRPTPTKRTQLDLAWNYAGVALLWSEIVSADDRSVILLPSDIAPIGDLVAGCCEIIGCVTARAYPFTQGMVTWDRLEALFQSFQPTVVWSSPGTLLQFTRILRQRGTFDEVSRHVTKIMLSGEVVTKGLKESLENWWSAKVFNASYGSTETGTIAAVGANGDLNVLQYSFLCEIMKPDGSIEPMSAGAEGELIISSLHGYARPFLRLGTGDMVRILPRLMNCTACKFSGDERRRSRLEAGNTSRVI</sequence>
<feature type="domain" description="AMP-dependent synthetase/ligase" evidence="1">
    <location>
        <begin position="92"/>
        <end position="292"/>
    </location>
</feature>
<dbReference type="InterPro" id="IPR042099">
    <property type="entry name" value="ANL_N_sf"/>
</dbReference>
<evidence type="ECO:0000313" key="2">
    <source>
        <dbReference type="EMBL" id="MBF2717654.1"/>
    </source>
</evidence>
<dbReference type="PANTHER" id="PTHR43845">
    <property type="entry name" value="BLR5969 PROTEIN"/>
    <property type="match status" value="1"/>
</dbReference>